<proteinExistence type="predicted"/>
<dbReference type="EMBL" id="UINC01206152">
    <property type="protein sequence ID" value="SVE27650.1"/>
    <property type="molecule type" value="Genomic_DNA"/>
</dbReference>
<dbReference type="AlphaFoldDB" id="A0A383C6J7"/>
<evidence type="ECO:0000256" key="1">
    <source>
        <dbReference type="SAM" id="MobiDB-lite"/>
    </source>
</evidence>
<name>A0A383C6J7_9ZZZZ</name>
<feature type="region of interest" description="Disordered" evidence="1">
    <location>
        <begin position="1"/>
        <end position="27"/>
    </location>
</feature>
<reference evidence="2" key="1">
    <citation type="submission" date="2018-05" db="EMBL/GenBank/DDBJ databases">
        <authorList>
            <person name="Lanie J.A."/>
            <person name="Ng W.-L."/>
            <person name="Kazmierczak K.M."/>
            <person name="Andrzejewski T.M."/>
            <person name="Davidsen T.M."/>
            <person name="Wayne K.J."/>
            <person name="Tettelin H."/>
            <person name="Glass J.I."/>
            <person name="Rusch D."/>
            <person name="Podicherti R."/>
            <person name="Tsui H.-C.T."/>
            <person name="Winkler M.E."/>
        </authorList>
    </citation>
    <scope>NUCLEOTIDE SEQUENCE</scope>
</reference>
<sequence length="124" mass="14300">MAAPEFDDELEEEEDDGLAADNEDDNDVVFGNGPINRPAMVKFVNKYPDSALRFLTRRDLDGRPVRSDFEPIYEKWADRGLMKGRVKKYILTLMEWDDLPDRPLHELVGDMRNKLAEMRLAGEA</sequence>
<evidence type="ECO:0000313" key="2">
    <source>
        <dbReference type="EMBL" id="SVE27650.1"/>
    </source>
</evidence>
<organism evidence="2">
    <name type="scientific">marine metagenome</name>
    <dbReference type="NCBI Taxonomy" id="408172"/>
    <lineage>
        <taxon>unclassified sequences</taxon>
        <taxon>metagenomes</taxon>
        <taxon>ecological metagenomes</taxon>
    </lineage>
</organism>
<gene>
    <name evidence="2" type="ORF">METZ01_LOCUS480504</name>
</gene>
<protein>
    <submittedName>
        <fullName evidence="2">Uncharacterized protein</fullName>
    </submittedName>
</protein>
<accession>A0A383C6J7</accession>